<evidence type="ECO:0000313" key="1">
    <source>
        <dbReference type="EMBL" id="KAJ1926944.1"/>
    </source>
</evidence>
<organism evidence="1 2">
    <name type="scientific">Linderina macrospora</name>
    <dbReference type="NCBI Taxonomy" id="4868"/>
    <lineage>
        <taxon>Eukaryota</taxon>
        <taxon>Fungi</taxon>
        <taxon>Fungi incertae sedis</taxon>
        <taxon>Zoopagomycota</taxon>
        <taxon>Kickxellomycotina</taxon>
        <taxon>Kickxellomycetes</taxon>
        <taxon>Kickxellales</taxon>
        <taxon>Kickxellaceae</taxon>
        <taxon>Linderina</taxon>
    </lineage>
</organism>
<sequence>MATSGAFTRLLDRQSLSRKKRALYGVLITLGVVNAVWGGTLKMQNKYTHGRIGDIPTDYPGGAIDFKDTSRAAGPCILYACMGIQDALWNNMAYWLLGTITNDASRLAHYAGFYKSMQSLGAAVSWQLDAKNVKYRTQLITNWVLLDVSALLMIYLSFRVTDQTNDSEETYSSDLKSGPDSSIDHTEQV</sequence>
<feature type="non-terminal residue" evidence="1">
    <location>
        <position position="189"/>
    </location>
</feature>
<comment type="caution">
    <text evidence="1">The sequence shown here is derived from an EMBL/GenBank/DDBJ whole genome shotgun (WGS) entry which is preliminary data.</text>
</comment>
<name>A0ACC1IXH4_9FUNG</name>
<proteinExistence type="predicted"/>
<reference evidence="1" key="1">
    <citation type="submission" date="2022-07" db="EMBL/GenBank/DDBJ databases">
        <title>Phylogenomic reconstructions and comparative analyses of Kickxellomycotina fungi.</title>
        <authorList>
            <person name="Reynolds N.K."/>
            <person name="Stajich J.E."/>
            <person name="Barry K."/>
            <person name="Grigoriev I.V."/>
            <person name="Crous P."/>
            <person name="Smith M.E."/>
        </authorList>
    </citation>
    <scope>NUCLEOTIDE SEQUENCE</scope>
    <source>
        <strain evidence="1">NRRL 5244</strain>
    </source>
</reference>
<keyword evidence="2" id="KW-1185">Reference proteome</keyword>
<protein>
    <submittedName>
        <fullName evidence="1">Uncharacterized protein</fullName>
    </submittedName>
</protein>
<accession>A0ACC1IXH4</accession>
<gene>
    <name evidence="1" type="ORF">FBU59_007267</name>
</gene>
<dbReference type="Proteomes" id="UP001150603">
    <property type="component" value="Unassembled WGS sequence"/>
</dbReference>
<dbReference type="EMBL" id="JANBPW010006869">
    <property type="protein sequence ID" value="KAJ1926944.1"/>
    <property type="molecule type" value="Genomic_DNA"/>
</dbReference>
<evidence type="ECO:0000313" key="2">
    <source>
        <dbReference type="Proteomes" id="UP001150603"/>
    </source>
</evidence>